<dbReference type="InterPro" id="IPR051138">
    <property type="entry name" value="PIM_Ser/Thr_kinase"/>
</dbReference>
<evidence type="ECO:0000256" key="6">
    <source>
        <dbReference type="ARBA" id="ARBA00022679"/>
    </source>
</evidence>
<evidence type="ECO:0000256" key="12">
    <source>
        <dbReference type="ARBA" id="ARBA00048679"/>
    </source>
</evidence>
<proteinExistence type="inferred from homology"/>
<reference evidence="14 15" key="1">
    <citation type="submission" date="2021-04" db="EMBL/GenBank/DDBJ databases">
        <authorList>
            <person name="Bliznina A."/>
        </authorList>
    </citation>
    <scope>NUCLEOTIDE SEQUENCE [LARGE SCALE GENOMIC DNA]</scope>
</reference>
<dbReference type="PANTHER" id="PTHR22984:SF25">
    <property type="entry name" value="PROTEIN KINASE DOMAIN-CONTAINING PROTEIN"/>
    <property type="match status" value="1"/>
</dbReference>
<comment type="catalytic activity">
    <reaction evidence="12">
        <text>L-seryl-[protein] + ATP = O-phospho-L-seryl-[protein] + ADP + H(+)</text>
        <dbReference type="Rhea" id="RHEA:17989"/>
        <dbReference type="Rhea" id="RHEA-COMP:9863"/>
        <dbReference type="Rhea" id="RHEA-COMP:11604"/>
        <dbReference type="ChEBI" id="CHEBI:15378"/>
        <dbReference type="ChEBI" id="CHEBI:29999"/>
        <dbReference type="ChEBI" id="CHEBI:30616"/>
        <dbReference type="ChEBI" id="CHEBI:83421"/>
        <dbReference type="ChEBI" id="CHEBI:456216"/>
        <dbReference type="EC" id="2.7.11.1"/>
    </reaction>
</comment>
<comment type="catalytic activity">
    <reaction evidence="11">
        <text>L-threonyl-[protein] + ATP = O-phospho-L-threonyl-[protein] + ADP + H(+)</text>
        <dbReference type="Rhea" id="RHEA:46608"/>
        <dbReference type="Rhea" id="RHEA-COMP:11060"/>
        <dbReference type="Rhea" id="RHEA-COMP:11605"/>
        <dbReference type="ChEBI" id="CHEBI:15378"/>
        <dbReference type="ChEBI" id="CHEBI:30013"/>
        <dbReference type="ChEBI" id="CHEBI:30616"/>
        <dbReference type="ChEBI" id="CHEBI:61977"/>
        <dbReference type="ChEBI" id="CHEBI:456216"/>
        <dbReference type="EC" id="2.7.11.1"/>
    </reaction>
</comment>
<evidence type="ECO:0000313" key="15">
    <source>
        <dbReference type="Proteomes" id="UP001158576"/>
    </source>
</evidence>
<dbReference type="Proteomes" id="UP001158576">
    <property type="component" value="Chromosome 2"/>
</dbReference>
<keyword evidence="5" id="KW-0723">Serine/threonine-protein kinase</keyword>
<evidence type="ECO:0000256" key="7">
    <source>
        <dbReference type="ARBA" id="ARBA00022741"/>
    </source>
</evidence>
<accession>A0ABN7T8X0</accession>
<dbReference type="SMART" id="SM00220">
    <property type="entry name" value="S_TKc"/>
    <property type="match status" value="1"/>
</dbReference>
<keyword evidence="15" id="KW-1185">Reference proteome</keyword>
<dbReference type="Gene3D" id="1.10.510.10">
    <property type="entry name" value="Transferase(Phosphotransferase) domain 1"/>
    <property type="match status" value="1"/>
</dbReference>
<evidence type="ECO:0000256" key="8">
    <source>
        <dbReference type="ARBA" id="ARBA00022777"/>
    </source>
</evidence>
<dbReference type="InterPro" id="IPR000719">
    <property type="entry name" value="Prot_kinase_dom"/>
</dbReference>
<gene>
    <name evidence="14" type="ORF">OKIOD_LOCUS15887</name>
</gene>
<evidence type="ECO:0000256" key="3">
    <source>
        <dbReference type="ARBA" id="ARBA00012513"/>
    </source>
</evidence>
<dbReference type="PROSITE" id="PS00108">
    <property type="entry name" value="PROTEIN_KINASE_ST"/>
    <property type="match status" value="1"/>
</dbReference>
<evidence type="ECO:0000256" key="10">
    <source>
        <dbReference type="ARBA" id="ARBA00023200"/>
    </source>
</evidence>
<keyword evidence="9" id="KW-0067">ATP-binding</keyword>
<evidence type="ECO:0000259" key="13">
    <source>
        <dbReference type="PROSITE" id="PS50011"/>
    </source>
</evidence>
<name>A0ABN7T8X0_OIKDI</name>
<dbReference type="PROSITE" id="PS50011">
    <property type="entry name" value="PROTEIN_KINASE_DOM"/>
    <property type="match status" value="1"/>
</dbReference>
<organism evidence="14 15">
    <name type="scientific">Oikopleura dioica</name>
    <name type="common">Tunicate</name>
    <dbReference type="NCBI Taxonomy" id="34765"/>
    <lineage>
        <taxon>Eukaryota</taxon>
        <taxon>Metazoa</taxon>
        <taxon>Chordata</taxon>
        <taxon>Tunicata</taxon>
        <taxon>Appendicularia</taxon>
        <taxon>Copelata</taxon>
        <taxon>Oikopleuridae</taxon>
        <taxon>Oikopleura</taxon>
    </lineage>
</organism>
<keyword evidence="6" id="KW-0808">Transferase</keyword>
<evidence type="ECO:0000256" key="4">
    <source>
        <dbReference type="ARBA" id="ARBA00016885"/>
    </source>
</evidence>
<keyword evidence="10" id="KW-1035">Host cytoplasm</keyword>
<evidence type="ECO:0000256" key="11">
    <source>
        <dbReference type="ARBA" id="ARBA00047899"/>
    </source>
</evidence>
<evidence type="ECO:0000256" key="9">
    <source>
        <dbReference type="ARBA" id="ARBA00022840"/>
    </source>
</evidence>
<keyword evidence="8" id="KW-0418">Kinase</keyword>
<dbReference type="Pfam" id="PF00069">
    <property type="entry name" value="Pkinase"/>
    <property type="match status" value="1"/>
</dbReference>
<evidence type="ECO:0000313" key="14">
    <source>
        <dbReference type="EMBL" id="CAG5112966.1"/>
    </source>
</evidence>
<keyword evidence="7" id="KW-0547">Nucleotide-binding</keyword>
<evidence type="ECO:0000256" key="2">
    <source>
        <dbReference type="ARBA" id="ARBA00005505"/>
    </source>
</evidence>
<dbReference type="EC" id="2.7.11.1" evidence="3"/>
<dbReference type="EMBL" id="OU015567">
    <property type="protein sequence ID" value="CAG5112966.1"/>
    <property type="molecule type" value="Genomic_DNA"/>
</dbReference>
<evidence type="ECO:0000256" key="5">
    <source>
        <dbReference type="ARBA" id="ARBA00022527"/>
    </source>
</evidence>
<dbReference type="InterPro" id="IPR008271">
    <property type="entry name" value="Ser/Thr_kinase_AS"/>
</dbReference>
<dbReference type="PANTHER" id="PTHR22984">
    <property type="entry name" value="SERINE/THREONINE-PROTEIN KINASE PIM"/>
    <property type="match status" value="1"/>
</dbReference>
<evidence type="ECO:0000256" key="1">
    <source>
        <dbReference type="ARBA" id="ARBA00004192"/>
    </source>
</evidence>
<dbReference type="SUPFAM" id="SSF56112">
    <property type="entry name" value="Protein kinase-like (PK-like)"/>
    <property type="match status" value="1"/>
</dbReference>
<comment type="subcellular location">
    <subcellularLocation>
        <location evidence="1">Host cytoplasm</location>
    </subcellularLocation>
</comment>
<dbReference type="InterPro" id="IPR011009">
    <property type="entry name" value="Kinase-like_dom_sf"/>
</dbReference>
<comment type="similarity">
    <text evidence="2">Belongs to the protein kinase superfamily. CAMK Ser/Thr protein kinase family. PIM subfamily.</text>
</comment>
<feature type="domain" description="Protein kinase" evidence="13">
    <location>
        <begin position="7"/>
        <end position="256"/>
    </location>
</feature>
<dbReference type="Gene3D" id="3.30.200.20">
    <property type="entry name" value="Phosphorylase Kinase, domain 1"/>
    <property type="match status" value="1"/>
</dbReference>
<sequence>MTIQNSYEAIDLIARSPNSLVYTGRCKRGIPVILKQIPKKTITKYYDYGRRRCPQEIYFQLLASKISSFVVTPLDWIEKDDSYVLVMENPSDVVNLRQFATGFPGGCLPEDLARSIFCQLTECLRELHDNGIIHRDIKPDNILISKNSFDIKLIDFGCATFSHLADQNVAGTLDFFPPECFTFNEFDSEKMLVWSMGALLYFLLCGEFEVNMGQHRRNFRREIKLTNTSREMLDRLLCYFPTKRISLDGLYKSSWLNDNPSI</sequence>
<protein>
    <recommendedName>
        <fullName evidence="4">Serine/threonine-protein kinase 1</fullName>
        <ecNumber evidence="3">2.7.11.1</ecNumber>
    </recommendedName>
</protein>